<evidence type="ECO:0000256" key="4">
    <source>
        <dbReference type="ARBA" id="ARBA00023136"/>
    </source>
</evidence>
<evidence type="ECO:0000256" key="5">
    <source>
        <dbReference type="SAM" id="Phobius"/>
    </source>
</evidence>
<sequence>MSILGASSHMSVDTFSTEFVRMFWAPCGVTIAWLMQYGMIDFICIGASRTYFNWGFPKGSEGAPEPLARAMRVHINQLENSNHMLFTMWMCALCGRPTFAAACGALWVTVRCLYGFKYRMTKGTLKGILQFTIPSYLIVHILYFSNDQFILSIIILLIYPIGA</sequence>
<dbReference type="AlphaFoldDB" id="C5L2G6"/>
<name>C5L2G6_PERM5</name>
<keyword evidence="4 5" id="KW-0472">Membrane</keyword>
<organism evidence="7">
    <name type="scientific">Perkinsus marinus (strain ATCC 50983 / TXsc)</name>
    <dbReference type="NCBI Taxonomy" id="423536"/>
    <lineage>
        <taxon>Eukaryota</taxon>
        <taxon>Sar</taxon>
        <taxon>Alveolata</taxon>
        <taxon>Perkinsozoa</taxon>
        <taxon>Perkinsea</taxon>
        <taxon>Perkinsida</taxon>
        <taxon>Perkinsidae</taxon>
        <taxon>Perkinsus</taxon>
    </lineage>
</organism>
<keyword evidence="7" id="KW-1185">Reference proteome</keyword>
<feature type="transmembrane region" description="Helical" evidence="5">
    <location>
        <begin position="135"/>
        <end position="161"/>
    </location>
</feature>
<proteinExistence type="predicted"/>
<dbReference type="RefSeq" id="XP_002777244.1">
    <property type="nucleotide sequence ID" value="XM_002777198.1"/>
</dbReference>
<dbReference type="OrthoDB" id="406899at2759"/>
<dbReference type="InterPro" id="IPR023352">
    <property type="entry name" value="MAPEG-like_dom_sf"/>
</dbReference>
<evidence type="ECO:0000313" key="7">
    <source>
        <dbReference type="Proteomes" id="UP000007800"/>
    </source>
</evidence>
<dbReference type="Gene3D" id="1.20.120.550">
    <property type="entry name" value="Membrane associated eicosanoid/glutathione metabolism-like domain"/>
    <property type="match status" value="1"/>
</dbReference>
<dbReference type="GeneID" id="9065187"/>
<evidence type="ECO:0000256" key="1">
    <source>
        <dbReference type="ARBA" id="ARBA00004370"/>
    </source>
</evidence>
<dbReference type="InterPro" id="IPR001129">
    <property type="entry name" value="Membr-assoc_MAPEG"/>
</dbReference>
<gene>
    <name evidence="6" type="ORF">Pmar_PMAR021710</name>
</gene>
<dbReference type="OMA" id="MRVHINQ"/>
<keyword evidence="2 5" id="KW-0812">Transmembrane</keyword>
<evidence type="ECO:0000313" key="6">
    <source>
        <dbReference type="EMBL" id="EER09060.1"/>
    </source>
</evidence>
<protein>
    <submittedName>
        <fullName evidence="6">Uncharacterized protein</fullName>
    </submittedName>
</protein>
<dbReference type="SUPFAM" id="SSF161084">
    <property type="entry name" value="MAPEG domain-like"/>
    <property type="match status" value="1"/>
</dbReference>
<dbReference type="Proteomes" id="UP000007800">
    <property type="component" value="Unassembled WGS sequence"/>
</dbReference>
<evidence type="ECO:0000256" key="3">
    <source>
        <dbReference type="ARBA" id="ARBA00022989"/>
    </source>
</evidence>
<dbReference type="InParanoid" id="C5L2G6"/>
<dbReference type="EMBL" id="GG678592">
    <property type="protein sequence ID" value="EER09060.1"/>
    <property type="molecule type" value="Genomic_DNA"/>
</dbReference>
<evidence type="ECO:0000256" key="2">
    <source>
        <dbReference type="ARBA" id="ARBA00022692"/>
    </source>
</evidence>
<dbReference type="GO" id="GO:0016020">
    <property type="term" value="C:membrane"/>
    <property type="evidence" value="ECO:0007669"/>
    <property type="project" value="UniProtKB-SubCell"/>
</dbReference>
<comment type="subcellular location">
    <subcellularLocation>
        <location evidence="1">Membrane</location>
    </subcellularLocation>
</comment>
<accession>C5L2G6</accession>
<keyword evidence="3 5" id="KW-1133">Transmembrane helix</keyword>
<dbReference type="Pfam" id="PF01124">
    <property type="entry name" value="MAPEG"/>
    <property type="match status" value="1"/>
</dbReference>
<reference evidence="6 7" key="1">
    <citation type="submission" date="2008-07" db="EMBL/GenBank/DDBJ databases">
        <authorList>
            <person name="El-Sayed N."/>
            <person name="Caler E."/>
            <person name="Inman J."/>
            <person name="Amedeo P."/>
            <person name="Hass B."/>
            <person name="Wortman J."/>
        </authorList>
    </citation>
    <scope>NUCLEOTIDE SEQUENCE [LARGE SCALE GENOMIC DNA]</scope>
    <source>
        <strain evidence="7">ATCC 50983 / TXsc</strain>
    </source>
</reference>
<feature type="transmembrane region" description="Helical" evidence="5">
    <location>
        <begin position="86"/>
        <end position="114"/>
    </location>
</feature>